<accession>A0AA88XXK6</accession>
<evidence type="ECO:0000313" key="10">
    <source>
        <dbReference type="Proteomes" id="UP001186944"/>
    </source>
</evidence>
<sequence>MADNGVNEKHGEVLHTLISANQIKENIRSMCNGNGTSEHVVVKEEVSGYGSDDSLNSPLDFSFKRKNGDSETSEVDSYSPASLHGASLGSHADDNKYSFYEQTTSNSDSQKNGESSEDTDHKIGEPPLAGTDPSRNVPPGFASMVRAFQSGTLSPAAAARMINAFPAMGSVLEPRIAQANKSARPFKSYPNETLSMPIGCYGVSGFNPFQTLDASVIQNLNEMNSEELLNVYKHQLHVMQEHARTVRSSSQSSESGSVSATSSSTGLNSSITRVSNHPHHQHYANHRHSSTSSPPGVSSPGLALSPNHSIPSTSDMSLQNAMSRKRPRSLPDNQKDEAYWERRRKNNEAAKRSRDARRAKEDQIAIRAALLEQENMKLRVEVAALKTETAKLRCMLYNS</sequence>
<dbReference type="PANTHER" id="PTHR11988">
    <property type="entry name" value="THYROTROPH EMBRYONIC FACTOR RELATED"/>
    <property type="match status" value="1"/>
</dbReference>
<keyword evidence="10" id="KW-1185">Reference proteome</keyword>
<keyword evidence="3" id="KW-0805">Transcription regulation</keyword>
<dbReference type="Proteomes" id="UP001186944">
    <property type="component" value="Unassembled WGS sequence"/>
</dbReference>
<comment type="caution">
    <text evidence="9">The sequence shown here is derived from an EMBL/GenBank/DDBJ whole genome shotgun (WGS) entry which is preliminary data.</text>
</comment>
<dbReference type="GO" id="GO:0005634">
    <property type="term" value="C:nucleus"/>
    <property type="evidence" value="ECO:0007669"/>
    <property type="project" value="UniProtKB-SubCell"/>
</dbReference>
<comment type="similarity">
    <text evidence="2">Belongs to the bZIP family. PAR subfamily.</text>
</comment>
<dbReference type="PANTHER" id="PTHR11988:SF56">
    <property type="entry name" value="TRANSCRIPTION FACTOR CES-2"/>
    <property type="match status" value="1"/>
</dbReference>
<feature type="compositionally biased region" description="Basic and acidic residues" evidence="7">
    <location>
        <begin position="333"/>
        <end position="360"/>
    </location>
</feature>
<evidence type="ECO:0000256" key="6">
    <source>
        <dbReference type="ARBA" id="ARBA00023242"/>
    </source>
</evidence>
<dbReference type="InterPro" id="IPR004827">
    <property type="entry name" value="bZIP"/>
</dbReference>
<feature type="region of interest" description="Disordered" evidence="7">
    <location>
        <begin position="102"/>
        <end position="140"/>
    </location>
</feature>
<feature type="compositionally biased region" description="Polar residues" evidence="7">
    <location>
        <begin position="307"/>
        <end position="322"/>
    </location>
</feature>
<comment type="subcellular location">
    <subcellularLocation>
        <location evidence="1">Nucleus</location>
    </subcellularLocation>
</comment>
<feature type="region of interest" description="Disordered" evidence="7">
    <location>
        <begin position="242"/>
        <end position="360"/>
    </location>
</feature>
<evidence type="ECO:0000256" key="1">
    <source>
        <dbReference type="ARBA" id="ARBA00004123"/>
    </source>
</evidence>
<feature type="compositionally biased region" description="Basic residues" evidence="7">
    <location>
        <begin position="276"/>
        <end position="289"/>
    </location>
</feature>
<proteinExistence type="inferred from homology"/>
<evidence type="ECO:0000259" key="8">
    <source>
        <dbReference type="PROSITE" id="PS50217"/>
    </source>
</evidence>
<dbReference type="GO" id="GO:0000978">
    <property type="term" value="F:RNA polymerase II cis-regulatory region sequence-specific DNA binding"/>
    <property type="evidence" value="ECO:0007669"/>
    <property type="project" value="TreeGrafter"/>
</dbReference>
<protein>
    <recommendedName>
        <fullName evidence="8">BZIP domain-containing protein</fullName>
    </recommendedName>
</protein>
<dbReference type="AlphaFoldDB" id="A0AA88XXK6"/>
<gene>
    <name evidence="9" type="ORF">FSP39_021238</name>
</gene>
<dbReference type="PROSITE" id="PS50217">
    <property type="entry name" value="BZIP"/>
    <property type="match status" value="1"/>
</dbReference>
<reference evidence="9" key="1">
    <citation type="submission" date="2019-08" db="EMBL/GenBank/DDBJ databases">
        <title>The improved chromosome-level genome for the pearl oyster Pinctada fucata martensii using PacBio sequencing and Hi-C.</title>
        <authorList>
            <person name="Zheng Z."/>
        </authorList>
    </citation>
    <scope>NUCLEOTIDE SEQUENCE</scope>
    <source>
        <strain evidence="9">ZZ-2019</strain>
        <tissue evidence="9">Adductor muscle</tissue>
    </source>
</reference>
<dbReference type="CDD" id="cd14695">
    <property type="entry name" value="bZIP_HLF"/>
    <property type="match status" value="1"/>
</dbReference>
<dbReference type="Gene3D" id="1.20.5.170">
    <property type="match status" value="1"/>
</dbReference>
<dbReference type="InterPro" id="IPR040223">
    <property type="entry name" value="PAR_bZIP"/>
</dbReference>
<dbReference type="EMBL" id="VSWD01000009">
    <property type="protein sequence ID" value="KAK3093868.1"/>
    <property type="molecule type" value="Genomic_DNA"/>
</dbReference>
<evidence type="ECO:0000256" key="3">
    <source>
        <dbReference type="ARBA" id="ARBA00023015"/>
    </source>
</evidence>
<keyword evidence="5" id="KW-0804">Transcription</keyword>
<feature type="region of interest" description="Disordered" evidence="7">
    <location>
        <begin position="65"/>
        <end position="90"/>
    </location>
</feature>
<dbReference type="InterPro" id="IPR046347">
    <property type="entry name" value="bZIP_sf"/>
</dbReference>
<evidence type="ECO:0000256" key="5">
    <source>
        <dbReference type="ARBA" id="ARBA00023163"/>
    </source>
</evidence>
<keyword evidence="4" id="KW-0238">DNA-binding</keyword>
<evidence type="ECO:0000256" key="7">
    <source>
        <dbReference type="SAM" id="MobiDB-lite"/>
    </source>
</evidence>
<name>A0AA88XXK6_PINIB</name>
<dbReference type="SUPFAM" id="SSF57959">
    <property type="entry name" value="Leucine zipper domain"/>
    <property type="match status" value="1"/>
</dbReference>
<dbReference type="Pfam" id="PF07716">
    <property type="entry name" value="bZIP_2"/>
    <property type="match status" value="1"/>
</dbReference>
<evidence type="ECO:0000256" key="2">
    <source>
        <dbReference type="ARBA" id="ARBA00009208"/>
    </source>
</evidence>
<dbReference type="FunFam" id="1.20.5.170:FF:000007">
    <property type="entry name" value="hepatic leukemia factor isoform X2"/>
    <property type="match status" value="1"/>
</dbReference>
<dbReference type="SMART" id="SM00338">
    <property type="entry name" value="BRLZ"/>
    <property type="match status" value="1"/>
</dbReference>
<keyword evidence="6" id="KW-0539">Nucleus</keyword>
<organism evidence="9 10">
    <name type="scientific">Pinctada imbricata</name>
    <name type="common">Atlantic pearl-oyster</name>
    <name type="synonym">Pinctada martensii</name>
    <dbReference type="NCBI Taxonomy" id="66713"/>
    <lineage>
        <taxon>Eukaryota</taxon>
        <taxon>Metazoa</taxon>
        <taxon>Spiralia</taxon>
        <taxon>Lophotrochozoa</taxon>
        <taxon>Mollusca</taxon>
        <taxon>Bivalvia</taxon>
        <taxon>Autobranchia</taxon>
        <taxon>Pteriomorphia</taxon>
        <taxon>Pterioida</taxon>
        <taxon>Pterioidea</taxon>
        <taxon>Pteriidae</taxon>
        <taxon>Pinctada</taxon>
    </lineage>
</organism>
<dbReference type="GO" id="GO:0000981">
    <property type="term" value="F:DNA-binding transcription factor activity, RNA polymerase II-specific"/>
    <property type="evidence" value="ECO:0007669"/>
    <property type="project" value="TreeGrafter"/>
</dbReference>
<feature type="compositionally biased region" description="Low complexity" evidence="7">
    <location>
        <begin position="290"/>
        <end position="306"/>
    </location>
</feature>
<evidence type="ECO:0000256" key="4">
    <source>
        <dbReference type="ARBA" id="ARBA00023125"/>
    </source>
</evidence>
<feature type="compositionally biased region" description="Polar residues" evidence="7">
    <location>
        <begin position="102"/>
        <end position="113"/>
    </location>
</feature>
<feature type="domain" description="BZIP" evidence="8">
    <location>
        <begin position="336"/>
        <end position="393"/>
    </location>
</feature>
<evidence type="ECO:0000313" key="9">
    <source>
        <dbReference type="EMBL" id="KAK3093868.1"/>
    </source>
</evidence>
<feature type="compositionally biased region" description="Low complexity" evidence="7">
    <location>
        <begin position="248"/>
        <end position="270"/>
    </location>
</feature>